<dbReference type="InterPro" id="IPR015956">
    <property type="entry name" value="Peniciliin-bd_prot_C_sf"/>
</dbReference>
<dbReference type="InterPro" id="IPR018044">
    <property type="entry name" value="Peptidase_S11"/>
</dbReference>
<comment type="function">
    <text evidence="1">Removes C-terminal D-alanyl residues from sugar-peptide cell wall precursors.</text>
</comment>
<evidence type="ECO:0000256" key="6">
    <source>
        <dbReference type="ARBA" id="ARBA00022670"/>
    </source>
</evidence>
<protein>
    <recommendedName>
        <fullName evidence="4">serine-type D-Ala-D-Ala carboxypeptidase</fullName>
        <ecNumber evidence="4">3.4.16.4</ecNumber>
    </recommendedName>
</protein>
<keyword evidence="8 16" id="KW-0378">Hydrolase</keyword>
<dbReference type="InterPro" id="IPR012907">
    <property type="entry name" value="Peptidase_S11_C"/>
</dbReference>
<evidence type="ECO:0000256" key="3">
    <source>
        <dbReference type="ARBA" id="ARBA00007164"/>
    </source>
</evidence>
<name>A0ABS4MF24_9LACO</name>
<dbReference type="SMART" id="SM00936">
    <property type="entry name" value="PBP5_C"/>
    <property type="match status" value="1"/>
</dbReference>
<dbReference type="Proteomes" id="UP001519292">
    <property type="component" value="Unassembled WGS sequence"/>
</dbReference>
<keyword evidence="11" id="KW-0961">Cell wall biogenesis/degradation</keyword>
<dbReference type="Gene3D" id="3.40.710.10">
    <property type="entry name" value="DD-peptidase/beta-lactamase superfamily"/>
    <property type="match status" value="1"/>
</dbReference>
<dbReference type="Gene3D" id="2.60.410.10">
    <property type="entry name" value="D-Ala-D-Ala carboxypeptidase, C-terminal domain"/>
    <property type="match status" value="1"/>
</dbReference>
<evidence type="ECO:0000256" key="5">
    <source>
        <dbReference type="ARBA" id="ARBA00022645"/>
    </source>
</evidence>
<evidence type="ECO:0000256" key="8">
    <source>
        <dbReference type="ARBA" id="ARBA00022801"/>
    </source>
</evidence>
<evidence type="ECO:0000256" key="4">
    <source>
        <dbReference type="ARBA" id="ARBA00012448"/>
    </source>
</evidence>
<keyword evidence="5 16" id="KW-0121">Carboxypeptidase</keyword>
<dbReference type="PANTHER" id="PTHR21581:SF11">
    <property type="entry name" value="D-ALANYL-D-ALANINE CARBOXYPEPTIDASE DACA"/>
    <property type="match status" value="1"/>
</dbReference>
<dbReference type="PRINTS" id="PR00725">
    <property type="entry name" value="DADACBPTASE1"/>
</dbReference>
<evidence type="ECO:0000313" key="17">
    <source>
        <dbReference type="Proteomes" id="UP001519292"/>
    </source>
</evidence>
<evidence type="ECO:0000256" key="11">
    <source>
        <dbReference type="ARBA" id="ARBA00023316"/>
    </source>
</evidence>
<accession>A0ABS4MF24</accession>
<dbReference type="SUPFAM" id="SSF69189">
    <property type="entry name" value="Penicillin-binding protein associated domain"/>
    <property type="match status" value="1"/>
</dbReference>
<evidence type="ECO:0000256" key="7">
    <source>
        <dbReference type="ARBA" id="ARBA00022729"/>
    </source>
</evidence>
<dbReference type="InterPro" id="IPR012338">
    <property type="entry name" value="Beta-lactam/transpept-like"/>
</dbReference>
<reference evidence="16 17" key="1">
    <citation type="submission" date="2021-03" db="EMBL/GenBank/DDBJ databases">
        <title>Genomic Encyclopedia of Type Strains, Phase IV (KMG-IV): sequencing the most valuable type-strain genomes for metagenomic binning, comparative biology and taxonomic classification.</title>
        <authorList>
            <person name="Goeker M."/>
        </authorList>
    </citation>
    <scope>NUCLEOTIDE SEQUENCE [LARGE SCALE GENOMIC DNA]</scope>
    <source>
        <strain evidence="16 17">DSM 101872</strain>
    </source>
</reference>
<keyword evidence="17" id="KW-1185">Reference proteome</keyword>
<keyword evidence="9" id="KW-0133">Cell shape</keyword>
<dbReference type="EMBL" id="JAGGLU010000007">
    <property type="protein sequence ID" value="MBP2058271.1"/>
    <property type="molecule type" value="Genomic_DNA"/>
</dbReference>
<feature type="signal peptide" evidence="14">
    <location>
        <begin position="1"/>
        <end position="33"/>
    </location>
</feature>
<dbReference type="Pfam" id="PF07943">
    <property type="entry name" value="PBP5_C"/>
    <property type="match status" value="1"/>
</dbReference>
<keyword evidence="10" id="KW-0573">Peptidoglycan synthesis</keyword>
<evidence type="ECO:0000256" key="14">
    <source>
        <dbReference type="SAM" id="SignalP"/>
    </source>
</evidence>
<dbReference type="InterPro" id="IPR037167">
    <property type="entry name" value="Peptidase_S11_C_sf"/>
</dbReference>
<dbReference type="RefSeq" id="WP_209687008.1">
    <property type="nucleotide sequence ID" value="NZ_JAGGLU010000007.1"/>
</dbReference>
<feature type="chain" id="PRO_5046425282" description="serine-type D-Ala-D-Ala carboxypeptidase" evidence="14">
    <location>
        <begin position="34"/>
        <end position="425"/>
    </location>
</feature>
<sequence length="425" mass="46928">MRITKYKWQKCLIALILLLSSLILGISNHQAMAATVSDYNTNQVNLDVKAAIAIDAKNGQVLYAKNASQKMPIASMSKLITIYLTLQAIKNNKLSWNQKVKPTKQIVKVSQNPDYSGVPLYSGHSYTIKQLYQSTLIQSANGSAMLLAQSVAGSQQKFVSQMRALVKNWGIKGAKLYTPDGLPNYTQGKDAYTNVSKNSENELSASDMAVIVDKLLTDFPEVTKTTKIAHMNFNDHGKITKMDNWNWMLKGLSQYDPNYPLDGLKTGTTDAAGACFTGTMVKNGRRIITVVMGAKHKDGTDPSRFTQTKKLLNYVFSNYQLYIMKKNQAIDGAKTVSVPDGKSETANLVMQKDTGIWIQNGKSISAKFSEKQLAAPIKAGQKIGNFEIRSIPSIKSDKGVELPATVKNDVAKANIFVRIWRAIFH</sequence>
<feature type="domain" description="Peptidase S11 D-Ala-D-Ala carboxypeptidase A C-terminal" evidence="15">
    <location>
        <begin position="319"/>
        <end position="412"/>
    </location>
</feature>
<evidence type="ECO:0000259" key="15">
    <source>
        <dbReference type="SMART" id="SM00936"/>
    </source>
</evidence>
<dbReference type="Pfam" id="PF00768">
    <property type="entry name" value="Peptidase_S11"/>
    <property type="match status" value="1"/>
</dbReference>
<evidence type="ECO:0000313" key="16">
    <source>
        <dbReference type="EMBL" id="MBP2058271.1"/>
    </source>
</evidence>
<comment type="pathway">
    <text evidence="2">Cell wall biogenesis; peptidoglycan biosynthesis.</text>
</comment>
<evidence type="ECO:0000256" key="1">
    <source>
        <dbReference type="ARBA" id="ARBA00003217"/>
    </source>
</evidence>
<dbReference type="InterPro" id="IPR001967">
    <property type="entry name" value="Peptidase_S11_N"/>
</dbReference>
<evidence type="ECO:0000256" key="9">
    <source>
        <dbReference type="ARBA" id="ARBA00022960"/>
    </source>
</evidence>
<comment type="caution">
    <text evidence="16">The sequence shown here is derived from an EMBL/GenBank/DDBJ whole genome shotgun (WGS) entry which is preliminary data.</text>
</comment>
<evidence type="ECO:0000256" key="13">
    <source>
        <dbReference type="RuleBase" id="RU004016"/>
    </source>
</evidence>
<evidence type="ECO:0000256" key="2">
    <source>
        <dbReference type="ARBA" id="ARBA00004752"/>
    </source>
</evidence>
<dbReference type="SUPFAM" id="SSF56601">
    <property type="entry name" value="beta-lactamase/transpeptidase-like"/>
    <property type="match status" value="1"/>
</dbReference>
<organism evidence="16 17">
    <name type="scientific">Lactobacillus colini</name>
    <dbReference type="NCBI Taxonomy" id="1819254"/>
    <lineage>
        <taxon>Bacteria</taxon>
        <taxon>Bacillati</taxon>
        <taxon>Bacillota</taxon>
        <taxon>Bacilli</taxon>
        <taxon>Lactobacillales</taxon>
        <taxon>Lactobacillaceae</taxon>
        <taxon>Lactobacillus</taxon>
    </lineage>
</organism>
<dbReference type="GO" id="GO:0009002">
    <property type="term" value="F:serine-type D-Ala-D-Ala carboxypeptidase activity"/>
    <property type="evidence" value="ECO:0007669"/>
    <property type="project" value="UniProtKB-EC"/>
</dbReference>
<comment type="similarity">
    <text evidence="3 13">Belongs to the peptidase S11 family.</text>
</comment>
<evidence type="ECO:0000256" key="12">
    <source>
        <dbReference type="ARBA" id="ARBA00034000"/>
    </source>
</evidence>
<dbReference type="EC" id="3.4.16.4" evidence="4"/>
<evidence type="ECO:0000256" key="10">
    <source>
        <dbReference type="ARBA" id="ARBA00022984"/>
    </source>
</evidence>
<keyword evidence="6" id="KW-0645">Protease</keyword>
<keyword evidence="7 14" id="KW-0732">Signal</keyword>
<comment type="catalytic activity">
    <reaction evidence="12">
        <text>Preferential cleavage: (Ac)2-L-Lys-D-Ala-|-D-Ala. Also transpeptidation of peptidyl-alanyl moieties that are N-acyl substituents of D-alanine.</text>
        <dbReference type="EC" id="3.4.16.4"/>
    </reaction>
</comment>
<proteinExistence type="inferred from homology"/>
<gene>
    <name evidence="16" type="ORF">J2Z60_001448</name>
</gene>
<dbReference type="PANTHER" id="PTHR21581">
    <property type="entry name" value="D-ALANYL-D-ALANINE CARBOXYPEPTIDASE"/>
    <property type="match status" value="1"/>
</dbReference>